<evidence type="ECO:0000256" key="1">
    <source>
        <dbReference type="SAM" id="MobiDB-lite"/>
    </source>
</evidence>
<dbReference type="GO" id="GO:0051747">
    <property type="term" value="F:cytosine C-5 DNA demethylase activity"/>
    <property type="evidence" value="ECO:0007669"/>
    <property type="project" value="TreeGrafter"/>
</dbReference>
<dbReference type="RefSeq" id="XP_040779793.1">
    <property type="nucleotide sequence ID" value="XM_040920184.1"/>
</dbReference>
<gene>
    <name evidence="2" type="ORF">M406DRAFT_327250</name>
</gene>
<feature type="compositionally biased region" description="Polar residues" evidence="1">
    <location>
        <begin position="94"/>
        <end position="103"/>
    </location>
</feature>
<dbReference type="PANTHER" id="PTHR31573">
    <property type="entry name" value="ALPHA-KETOGLUTARATE-DEPENDENT DIOXYGENASE ALKB HOMOLOG 2"/>
    <property type="match status" value="1"/>
</dbReference>
<evidence type="ECO:0008006" key="4">
    <source>
        <dbReference type="Google" id="ProtNLM"/>
    </source>
</evidence>
<dbReference type="GO" id="GO:0035516">
    <property type="term" value="F:broad specificity oxidative DNA demethylase activity"/>
    <property type="evidence" value="ECO:0007669"/>
    <property type="project" value="TreeGrafter"/>
</dbReference>
<dbReference type="Gene3D" id="2.60.120.590">
    <property type="entry name" value="Alpha-ketoglutarate-dependent dioxygenase AlkB-like"/>
    <property type="match status" value="1"/>
</dbReference>
<dbReference type="PANTHER" id="PTHR31573:SF4">
    <property type="entry name" value="FE2OG DIOXYGENASE DOMAIN-CONTAINING PROTEIN"/>
    <property type="match status" value="1"/>
</dbReference>
<dbReference type="GO" id="GO:0006307">
    <property type="term" value="P:DNA alkylation repair"/>
    <property type="evidence" value="ECO:0007669"/>
    <property type="project" value="TreeGrafter"/>
</dbReference>
<dbReference type="SUPFAM" id="SSF51197">
    <property type="entry name" value="Clavaminate synthase-like"/>
    <property type="match status" value="1"/>
</dbReference>
<reference evidence="2" key="1">
    <citation type="journal article" date="2020" name="Phytopathology">
        <title>Genome sequence of the chestnut blight fungus Cryphonectria parasitica EP155: A fundamental resource for an archetypical invasive plant pathogen.</title>
        <authorList>
            <person name="Crouch J.A."/>
            <person name="Dawe A."/>
            <person name="Aerts A."/>
            <person name="Barry K."/>
            <person name="Churchill A.C.L."/>
            <person name="Grimwood J."/>
            <person name="Hillman B."/>
            <person name="Milgroom M.G."/>
            <person name="Pangilinan J."/>
            <person name="Smith M."/>
            <person name="Salamov A."/>
            <person name="Schmutz J."/>
            <person name="Yadav J."/>
            <person name="Grigoriev I.V."/>
            <person name="Nuss D."/>
        </authorList>
    </citation>
    <scope>NUCLEOTIDE SEQUENCE</scope>
    <source>
        <strain evidence="2">EP155</strain>
    </source>
</reference>
<dbReference type="GO" id="GO:0008198">
    <property type="term" value="F:ferrous iron binding"/>
    <property type="evidence" value="ECO:0007669"/>
    <property type="project" value="TreeGrafter"/>
</dbReference>
<dbReference type="EMBL" id="MU032345">
    <property type="protein sequence ID" value="KAF3768832.1"/>
    <property type="molecule type" value="Genomic_DNA"/>
</dbReference>
<organism evidence="2 3">
    <name type="scientific">Cryphonectria parasitica (strain ATCC 38755 / EP155)</name>
    <dbReference type="NCBI Taxonomy" id="660469"/>
    <lineage>
        <taxon>Eukaryota</taxon>
        <taxon>Fungi</taxon>
        <taxon>Dikarya</taxon>
        <taxon>Ascomycota</taxon>
        <taxon>Pezizomycotina</taxon>
        <taxon>Sordariomycetes</taxon>
        <taxon>Sordariomycetidae</taxon>
        <taxon>Diaporthales</taxon>
        <taxon>Cryphonectriaceae</taxon>
        <taxon>Cryphonectria-Endothia species complex</taxon>
        <taxon>Cryphonectria</taxon>
    </lineage>
</organism>
<name>A0A9P4Y8D2_CRYP1</name>
<protein>
    <recommendedName>
        <fullName evidence="4">Alpha-ketoglutarate-dependent dioxygenase AlkB-like domain-containing protein</fullName>
    </recommendedName>
</protein>
<proteinExistence type="predicted"/>
<dbReference type="Proteomes" id="UP000803844">
    <property type="component" value="Unassembled WGS sequence"/>
</dbReference>
<keyword evidence="3" id="KW-1185">Reference proteome</keyword>
<accession>A0A9P4Y8D2</accession>
<dbReference type="InterPro" id="IPR032852">
    <property type="entry name" value="ALKBH2"/>
</dbReference>
<dbReference type="InterPro" id="IPR037151">
    <property type="entry name" value="AlkB-like_sf"/>
</dbReference>
<dbReference type="GeneID" id="63837313"/>
<dbReference type="AlphaFoldDB" id="A0A9P4Y8D2"/>
<evidence type="ECO:0000313" key="3">
    <source>
        <dbReference type="Proteomes" id="UP000803844"/>
    </source>
</evidence>
<feature type="compositionally biased region" description="Polar residues" evidence="1">
    <location>
        <begin position="26"/>
        <end position="59"/>
    </location>
</feature>
<dbReference type="OrthoDB" id="2163491at2759"/>
<feature type="region of interest" description="Disordered" evidence="1">
    <location>
        <begin position="1"/>
        <end position="103"/>
    </location>
</feature>
<evidence type="ECO:0000313" key="2">
    <source>
        <dbReference type="EMBL" id="KAF3768832.1"/>
    </source>
</evidence>
<comment type="caution">
    <text evidence="2">The sequence shown here is derived from an EMBL/GenBank/DDBJ whole genome shotgun (WGS) entry which is preliminary data.</text>
</comment>
<sequence length="749" mass="83727">MTSRESLKRGCSTGSAPTPKRCKAEQNLTLSDSDGSAESITIDLPTNESSIEDASNYTLSSPASSSAAGDDKPVAPTDGKSTPVAPSFDDSSVDEASTSTPGTIVVSGSSKVRVYNHNQLLSSHNKGIPVWSYNLQAICDSQEYYKAHESGTYTKQRFVLGVRTGGYGEPRDMFERDCIITCSGGNHFEAKHPITGKSLPAGPKGTAKKIQIRKQTMPAQAQYWEDTMKTKKSVLVVMDKEHTSWKSGEIDLSIIPCDNKDREKIFGIVLGRYYITALWQEMVKPHIKLQRIGSENPVWSKDKTDDKRVYSEVPTCSEQACATCLMKSPKIFKNMEWICLHHKCDRFFIHNGVKLMGNEGLEYSEEFINWAKPLPADLDVPTWYTPLPSADNAMYGTEKGQFNGMVCPKCSCCSRRKHWKGWVCENNKCSFELRALFRPVTLDHISCENETHSLKIQQDGVTFNIDERFVDKTVITDNDFTVTAYLIKDKNGKLAGSLIHSRPSEAIRSELQNAHDLELQRNAALHAGGYRETLCRHFSVNFGVAYKFRVDVPTRAFKNAPHVVLKSLAMLTFYGKQAVETTQRLINDKGSYVHVPSSDIMKPWKAYNEELVLGYFEDNRIRWHDDGEEQLDGTVTTASCGSPSEMSLRLRGEKSKKVNKADNSPKVVLKVQLKHGDAVTMCGTQLQALSEHEVTPTGVRRFALTGRTINISHYKDQKVRDKMLEASHIPAHAGAYEFQGTHLEPHIDQ</sequence>